<dbReference type="KEGG" id="sbr:SY1_12140"/>
<proteinExistence type="predicted"/>
<protein>
    <submittedName>
        <fullName evidence="1">Uncharacterized protein</fullName>
    </submittedName>
</protein>
<evidence type="ECO:0000313" key="2">
    <source>
        <dbReference type="Proteomes" id="UP000008957"/>
    </source>
</evidence>
<name>A0AB94IX81_9BACT</name>
<dbReference type="Proteomes" id="UP000008957">
    <property type="component" value="Chromosome"/>
</dbReference>
<reference evidence="2" key="1">
    <citation type="submission" date="2010-03" db="EMBL/GenBank/DDBJ databases">
        <title>The genome sequence of Synergistetes sp. SGP1.</title>
        <authorList>
            <consortium name="metaHIT consortium -- http://www.metahit.eu/"/>
            <person name="Pajon A."/>
            <person name="Turner K."/>
            <person name="Parkhill J."/>
            <person name="Wade W."/>
            <person name="Vartoukian S."/>
        </authorList>
    </citation>
    <scope>NUCLEOTIDE SEQUENCE [LARGE SCALE GENOMIC DNA]</scope>
    <source>
        <strain evidence="2">SGP1</strain>
    </source>
</reference>
<dbReference type="EMBL" id="FP929056">
    <property type="protein sequence ID" value="CBL28370.1"/>
    <property type="molecule type" value="Genomic_DNA"/>
</dbReference>
<organism evidence="1 2">
    <name type="scientific">Fretibacterium fastidiosum</name>
    <dbReference type="NCBI Taxonomy" id="651822"/>
    <lineage>
        <taxon>Bacteria</taxon>
        <taxon>Thermotogati</taxon>
        <taxon>Synergistota</taxon>
        <taxon>Synergistia</taxon>
        <taxon>Synergistales</taxon>
        <taxon>Aminobacteriaceae</taxon>
        <taxon>Fretibacterium</taxon>
    </lineage>
</organism>
<accession>A0AB94IX81</accession>
<sequence length="122" mass="13905">MKIRMDFVTNSSSSSFIVARQGELNEKQKEAIIKFVEEKMLGKKVLGPESGEKDIQDFFEDNYVVDEDGIREALKEGKDIYSGTLDLETAEVYYTRLFQDLWAVLDQTGDGNFVAIDDDLSY</sequence>
<keyword evidence="2" id="KW-1185">Reference proteome</keyword>
<gene>
    <name evidence="1" type="ORF">SY1_12140</name>
</gene>
<dbReference type="AlphaFoldDB" id="A0AB94IX81"/>
<dbReference type="RefSeq" id="WP_015556517.1">
    <property type="nucleotide sequence ID" value="NC_021038.1"/>
</dbReference>
<evidence type="ECO:0000313" key="1">
    <source>
        <dbReference type="EMBL" id="CBL28370.1"/>
    </source>
</evidence>
<reference evidence="1 2" key="2">
    <citation type="submission" date="2010-03" db="EMBL/GenBank/DDBJ databases">
        <authorList>
            <person name="Pajon A."/>
        </authorList>
    </citation>
    <scope>NUCLEOTIDE SEQUENCE [LARGE SCALE GENOMIC DNA]</scope>
    <source>
        <strain evidence="1 2">SGP1</strain>
    </source>
</reference>